<accession>A0ABQ9H646</accession>
<protein>
    <submittedName>
        <fullName evidence="1">Uncharacterized protein</fullName>
    </submittedName>
</protein>
<organism evidence="1 2">
    <name type="scientific">Dryococelus australis</name>
    <dbReference type="NCBI Taxonomy" id="614101"/>
    <lineage>
        <taxon>Eukaryota</taxon>
        <taxon>Metazoa</taxon>
        <taxon>Ecdysozoa</taxon>
        <taxon>Arthropoda</taxon>
        <taxon>Hexapoda</taxon>
        <taxon>Insecta</taxon>
        <taxon>Pterygota</taxon>
        <taxon>Neoptera</taxon>
        <taxon>Polyneoptera</taxon>
        <taxon>Phasmatodea</taxon>
        <taxon>Verophasmatodea</taxon>
        <taxon>Anareolatae</taxon>
        <taxon>Phasmatidae</taxon>
        <taxon>Eurycanthinae</taxon>
        <taxon>Dryococelus</taxon>
    </lineage>
</organism>
<name>A0ABQ9H646_9NEOP</name>
<evidence type="ECO:0000313" key="1">
    <source>
        <dbReference type="EMBL" id="KAJ8879769.1"/>
    </source>
</evidence>
<evidence type="ECO:0000313" key="2">
    <source>
        <dbReference type="Proteomes" id="UP001159363"/>
    </source>
</evidence>
<keyword evidence="2" id="KW-1185">Reference proteome</keyword>
<sequence>MNNFIVNCHSNFTAYEYFTYGLKMLCLSDIKRHYFPNAFLYCGKDNFLNPRKLLVLTRNVSSLIFHD</sequence>
<comment type="caution">
    <text evidence="1">The sequence shown here is derived from an EMBL/GenBank/DDBJ whole genome shotgun (WGS) entry which is preliminary data.</text>
</comment>
<proteinExistence type="predicted"/>
<dbReference type="EMBL" id="JARBHB010000007">
    <property type="protein sequence ID" value="KAJ8879769.1"/>
    <property type="molecule type" value="Genomic_DNA"/>
</dbReference>
<reference evidence="1 2" key="1">
    <citation type="submission" date="2023-02" db="EMBL/GenBank/DDBJ databases">
        <title>LHISI_Scaffold_Assembly.</title>
        <authorList>
            <person name="Stuart O.P."/>
            <person name="Cleave R."/>
            <person name="Magrath M.J.L."/>
            <person name="Mikheyev A.S."/>
        </authorList>
    </citation>
    <scope>NUCLEOTIDE SEQUENCE [LARGE SCALE GENOMIC DNA]</scope>
    <source>
        <strain evidence="1">Daus_M_001</strain>
        <tissue evidence="1">Leg muscle</tissue>
    </source>
</reference>
<gene>
    <name evidence="1" type="ORF">PR048_020377</name>
</gene>
<dbReference type="Proteomes" id="UP001159363">
    <property type="component" value="Chromosome 6"/>
</dbReference>